<dbReference type="GO" id="GO:0008253">
    <property type="term" value="F:5'-nucleotidase activity"/>
    <property type="evidence" value="ECO:0007669"/>
    <property type="project" value="InterPro"/>
</dbReference>
<dbReference type="InterPro" id="IPR052419">
    <property type="entry name" value="5_3-deoxyribonucleotidase-like"/>
</dbReference>
<dbReference type="InterPro" id="IPR010708">
    <property type="entry name" value="5'(3')-deoxyribonucleotidase"/>
</dbReference>
<protein>
    <submittedName>
        <fullName evidence="1">Uncharacterized protein</fullName>
    </submittedName>
</protein>
<dbReference type="PANTHER" id="PTHR35134">
    <property type="entry name" value="NUCLEOTIDASE YQFW-RELATED"/>
    <property type="match status" value="1"/>
</dbReference>
<reference evidence="1" key="1">
    <citation type="journal article" date="2020" name="Nature">
        <title>Giant virus diversity and host interactions through global metagenomics.</title>
        <authorList>
            <person name="Schulz F."/>
            <person name="Roux S."/>
            <person name="Paez-Espino D."/>
            <person name="Jungbluth S."/>
            <person name="Walsh D.A."/>
            <person name="Denef V.J."/>
            <person name="McMahon K.D."/>
            <person name="Konstantinidis K.T."/>
            <person name="Eloe-Fadrosh E.A."/>
            <person name="Kyrpides N.C."/>
            <person name="Woyke T."/>
        </authorList>
    </citation>
    <scope>NUCLEOTIDE SEQUENCE</scope>
    <source>
        <strain evidence="1">GVMAG-M-3300021389-45</strain>
    </source>
</reference>
<dbReference type="Gene3D" id="3.40.50.1000">
    <property type="entry name" value="HAD superfamily/HAD-like"/>
    <property type="match status" value="1"/>
</dbReference>
<dbReference type="EMBL" id="MN739459">
    <property type="protein sequence ID" value="QHT05758.1"/>
    <property type="molecule type" value="Genomic_DNA"/>
</dbReference>
<dbReference type="InterPro" id="IPR023214">
    <property type="entry name" value="HAD_sf"/>
</dbReference>
<proteinExistence type="predicted"/>
<dbReference type="SUPFAM" id="SSF56784">
    <property type="entry name" value="HAD-like"/>
    <property type="match status" value="1"/>
</dbReference>
<sequence>MNISRVAIDIDEVLTHFVKPMAKFHNVEMPEAKKYSYVYRHMFNVSHNESVRMVESFYDSEEFHMLQPIHGSQPILRLLRPRVDKMYVLTGRQNCVRDKTEEWINFHFPGIFDDVILTNSYTRFEVQKYDICNSLNIGMLIDDNDLNCAICKKWGMDVMHFAGHDGNVYPWCEKGDDSVLNWTEIYNFFPRYKYVDIEEA</sequence>
<name>A0A6C0CMC2_9ZZZZ</name>
<evidence type="ECO:0000313" key="1">
    <source>
        <dbReference type="EMBL" id="QHT05758.1"/>
    </source>
</evidence>
<accession>A0A6C0CMC2</accession>
<organism evidence="1">
    <name type="scientific">viral metagenome</name>
    <dbReference type="NCBI Taxonomy" id="1070528"/>
    <lineage>
        <taxon>unclassified sequences</taxon>
        <taxon>metagenomes</taxon>
        <taxon>organismal metagenomes</taxon>
    </lineage>
</organism>
<dbReference type="PANTHER" id="PTHR35134:SF2">
    <property type="entry name" value="NUCLEOTIDASE YQFW-RELATED"/>
    <property type="match status" value="1"/>
</dbReference>
<dbReference type="AlphaFoldDB" id="A0A6C0CMC2"/>
<dbReference type="InterPro" id="IPR036412">
    <property type="entry name" value="HAD-like_sf"/>
</dbReference>
<dbReference type="Pfam" id="PF06941">
    <property type="entry name" value="NT5C"/>
    <property type="match status" value="1"/>
</dbReference>
<dbReference type="GO" id="GO:0009264">
    <property type="term" value="P:deoxyribonucleotide catabolic process"/>
    <property type="evidence" value="ECO:0007669"/>
    <property type="project" value="InterPro"/>
</dbReference>